<proteinExistence type="predicted"/>
<protein>
    <recommendedName>
        <fullName evidence="1">J domain-containing protein</fullName>
    </recommendedName>
</protein>
<evidence type="ECO:0000259" key="1">
    <source>
        <dbReference type="SMART" id="SM00271"/>
    </source>
</evidence>
<organism evidence="2 3">
    <name type="scientific">Acer yangbiense</name>
    <dbReference type="NCBI Taxonomy" id="1000413"/>
    <lineage>
        <taxon>Eukaryota</taxon>
        <taxon>Viridiplantae</taxon>
        <taxon>Streptophyta</taxon>
        <taxon>Embryophyta</taxon>
        <taxon>Tracheophyta</taxon>
        <taxon>Spermatophyta</taxon>
        <taxon>Magnoliopsida</taxon>
        <taxon>eudicotyledons</taxon>
        <taxon>Gunneridae</taxon>
        <taxon>Pentapetalae</taxon>
        <taxon>rosids</taxon>
        <taxon>malvids</taxon>
        <taxon>Sapindales</taxon>
        <taxon>Sapindaceae</taxon>
        <taxon>Hippocastanoideae</taxon>
        <taxon>Acereae</taxon>
        <taxon>Acer</taxon>
    </lineage>
</organism>
<dbReference type="SMART" id="SM00271">
    <property type="entry name" value="DnaJ"/>
    <property type="match status" value="1"/>
</dbReference>
<name>A0A5C7ITD5_9ROSI</name>
<comment type="caution">
    <text evidence="2">The sequence shown here is derived from an EMBL/GenBank/DDBJ whole genome shotgun (WGS) entry which is preliminary data.</text>
</comment>
<dbReference type="Gene3D" id="1.10.287.110">
    <property type="entry name" value="DnaJ domain"/>
    <property type="match status" value="1"/>
</dbReference>
<dbReference type="EMBL" id="VAHF01000001">
    <property type="protein sequence ID" value="TXG71672.1"/>
    <property type="molecule type" value="Genomic_DNA"/>
</dbReference>
<reference evidence="3" key="1">
    <citation type="journal article" date="2019" name="Gigascience">
        <title>De novo genome assembly of the endangered Acer yangbiense, a plant species with extremely small populations endemic to Yunnan Province, China.</title>
        <authorList>
            <person name="Yang J."/>
            <person name="Wariss H.M."/>
            <person name="Tao L."/>
            <person name="Zhang R."/>
            <person name="Yun Q."/>
            <person name="Hollingsworth P."/>
            <person name="Dao Z."/>
            <person name="Luo G."/>
            <person name="Guo H."/>
            <person name="Ma Y."/>
            <person name="Sun W."/>
        </authorList>
    </citation>
    <scope>NUCLEOTIDE SEQUENCE [LARGE SCALE GENOMIC DNA]</scope>
    <source>
        <strain evidence="3">cv. Malutang</strain>
    </source>
</reference>
<keyword evidence="3" id="KW-1185">Reference proteome</keyword>
<dbReference type="SUPFAM" id="SSF46565">
    <property type="entry name" value="Chaperone J-domain"/>
    <property type="match status" value="1"/>
</dbReference>
<sequence length="153" mass="17403">MVSLSRMVSVSYLFSDLDVEAAESWLRVFGKEDPEVCIDIAESFFKQENICIDMALYSLGIALFKNPNHPKATNYFKAYITHKIASRTNNNLYAILEITDYRMDIKGIKKAYKFKAKLFHPDKCSSIAAKGATYQTHKYCMASSFGSEKKGRI</sequence>
<dbReference type="Proteomes" id="UP000323000">
    <property type="component" value="Chromosome 1"/>
</dbReference>
<accession>A0A5C7ITD5</accession>
<dbReference type="AlphaFoldDB" id="A0A5C7ITD5"/>
<dbReference type="InterPro" id="IPR001623">
    <property type="entry name" value="DnaJ_domain"/>
</dbReference>
<feature type="domain" description="J" evidence="1">
    <location>
        <begin position="90"/>
        <end position="151"/>
    </location>
</feature>
<evidence type="ECO:0000313" key="3">
    <source>
        <dbReference type="Proteomes" id="UP000323000"/>
    </source>
</evidence>
<evidence type="ECO:0000313" key="2">
    <source>
        <dbReference type="EMBL" id="TXG71672.1"/>
    </source>
</evidence>
<gene>
    <name evidence="2" type="ORF">EZV62_000251</name>
</gene>
<dbReference type="OrthoDB" id="10498571at2759"/>
<dbReference type="CDD" id="cd06257">
    <property type="entry name" value="DnaJ"/>
    <property type="match status" value="1"/>
</dbReference>
<dbReference type="InterPro" id="IPR036869">
    <property type="entry name" value="J_dom_sf"/>
</dbReference>